<accession>A0A9P0PUB4</accession>
<dbReference type="AlphaFoldDB" id="A0A9P0PUB4"/>
<gene>
    <name evidence="1" type="ORF">ACAOBT_LOCUS24818</name>
</gene>
<comment type="caution">
    <text evidence="1">The sequence shown here is derived from an EMBL/GenBank/DDBJ whole genome shotgun (WGS) entry which is preliminary data.</text>
</comment>
<evidence type="ECO:0000313" key="1">
    <source>
        <dbReference type="EMBL" id="CAH1999155.1"/>
    </source>
</evidence>
<proteinExistence type="predicted"/>
<keyword evidence="2" id="KW-1185">Reference proteome</keyword>
<protein>
    <submittedName>
        <fullName evidence="1">Uncharacterized protein</fullName>
    </submittedName>
</protein>
<dbReference type="Proteomes" id="UP001152888">
    <property type="component" value="Unassembled WGS sequence"/>
</dbReference>
<reference evidence="1" key="1">
    <citation type="submission" date="2022-03" db="EMBL/GenBank/DDBJ databases">
        <authorList>
            <person name="Sayadi A."/>
        </authorList>
    </citation>
    <scope>NUCLEOTIDE SEQUENCE</scope>
</reference>
<dbReference type="EMBL" id="CAKOFQ010007356">
    <property type="protein sequence ID" value="CAH1999155.1"/>
    <property type="molecule type" value="Genomic_DNA"/>
</dbReference>
<evidence type="ECO:0000313" key="2">
    <source>
        <dbReference type="Proteomes" id="UP001152888"/>
    </source>
</evidence>
<organism evidence="1 2">
    <name type="scientific">Acanthoscelides obtectus</name>
    <name type="common">Bean weevil</name>
    <name type="synonym">Bruchus obtectus</name>
    <dbReference type="NCBI Taxonomy" id="200917"/>
    <lineage>
        <taxon>Eukaryota</taxon>
        <taxon>Metazoa</taxon>
        <taxon>Ecdysozoa</taxon>
        <taxon>Arthropoda</taxon>
        <taxon>Hexapoda</taxon>
        <taxon>Insecta</taxon>
        <taxon>Pterygota</taxon>
        <taxon>Neoptera</taxon>
        <taxon>Endopterygota</taxon>
        <taxon>Coleoptera</taxon>
        <taxon>Polyphaga</taxon>
        <taxon>Cucujiformia</taxon>
        <taxon>Chrysomeloidea</taxon>
        <taxon>Chrysomelidae</taxon>
        <taxon>Bruchinae</taxon>
        <taxon>Bruchini</taxon>
        <taxon>Acanthoscelides</taxon>
    </lineage>
</organism>
<name>A0A9P0PUB4_ACAOB</name>
<sequence length="82" mass="9639">MHSKIRFGRKLFADEEKPSMKGILENLYNPYLDLLCLSYKKHTLQAIISETVAYIRGRGLRYKILIMFWADLTIFKISGKEL</sequence>